<accession>A0ABV0ZSZ6</accession>
<evidence type="ECO:0000313" key="2">
    <source>
        <dbReference type="Proteomes" id="UP001469553"/>
    </source>
</evidence>
<keyword evidence="2" id="KW-1185">Reference proteome</keyword>
<name>A0ABV0ZSZ6_9TELE</name>
<organism evidence="1 2">
    <name type="scientific">Ameca splendens</name>
    <dbReference type="NCBI Taxonomy" id="208324"/>
    <lineage>
        <taxon>Eukaryota</taxon>
        <taxon>Metazoa</taxon>
        <taxon>Chordata</taxon>
        <taxon>Craniata</taxon>
        <taxon>Vertebrata</taxon>
        <taxon>Euteleostomi</taxon>
        <taxon>Actinopterygii</taxon>
        <taxon>Neopterygii</taxon>
        <taxon>Teleostei</taxon>
        <taxon>Neoteleostei</taxon>
        <taxon>Acanthomorphata</taxon>
        <taxon>Ovalentaria</taxon>
        <taxon>Atherinomorphae</taxon>
        <taxon>Cyprinodontiformes</taxon>
        <taxon>Goodeidae</taxon>
        <taxon>Ameca</taxon>
    </lineage>
</organism>
<sequence length="115" mass="12748">MKTLISGQNFFSVPFMCFCRVGAAVKRVWVVIPSSSACYQTQPLVVIKQGAKKTISRHELDLVTLISLLPEGAIRNNFSFSPFVLKSHKLLQGQVSNYFTGYVPDSCIISCVMDV</sequence>
<proteinExistence type="predicted"/>
<reference evidence="1 2" key="1">
    <citation type="submission" date="2021-06" db="EMBL/GenBank/DDBJ databases">
        <authorList>
            <person name="Palmer J.M."/>
        </authorList>
    </citation>
    <scope>NUCLEOTIDE SEQUENCE [LARGE SCALE GENOMIC DNA]</scope>
    <source>
        <strain evidence="1 2">AS_MEX2019</strain>
        <tissue evidence="1">Muscle</tissue>
    </source>
</reference>
<evidence type="ECO:0000313" key="1">
    <source>
        <dbReference type="EMBL" id="MEQ2309161.1"/>
    </source>
</evidence>
<dbReference type="EMBL" id="JAHRIP010071213">
    <property type="protein sequence ID" value="MEQ2309161.1"/>
    <property type="molecule type" value="Genomic_DNA"/>
</dbReference>
<gene>
    <name evidence="1" type="ORF">AMECASPLE_035670</name>
</gene>
<dbReference type="Proteomes" id="UP001469553">
    <property type="component" value="Unassembled WGS sequence"/>
</dbReference>
<protein>
    <submittedName>
        <fullName evidence="1">Uncharacterized protein</fullName>
    </submittedName>
</protein>
<comment type="caution">
    <text evidence="1">The sequence shown here is derived from an EMBL/GenBank/DDBJ whole genome shotgun (WGS) entry which is preliminary data.</text>
</comment>